<evidence type="ECO:0000256" key="2">
    <source>
        <dbReference type="ARBA" id="ARBA00022475"/>
    </source>
</evidence>
<dbReference type="GO" id="GO:0005886">
    <property type="term" value="C:plasma membrane"/>
    <property type="evidence" value="ECO:0007669"/>
    <property type="project" value="UniProtKB-SubCell"/>
</dbReference>
<keyword evidence="6 8" id="KW-1133">Transmembrane helix</keyword>
<dbReference type="EMBL" id="MFDE01000048">
    <property type="protein sequence ID" value="OGE37217.1"/>
    <property type="molecule type" value="Genomic_DNA"/>
</dbReference>
<evidence type="ECO:0000256" key="8">
    <source>
        <dbReference type="SAM" id="Phobius"/>
    </source>
</evidence>
<dbReference type="InterPro" id="IPR050297">
    <property type="entry name" value="LipidA_mod_glycosyltrf_83"/>
</dbReference>
<proteinExistence type="predicted"/>
<feature type="transmembrane region" description="Helical" evidence="8">
    <location>
        <begin position="150"/>
        <end position="167"/>
    </location>
</feature>
<dbReference type="GO" id="GO:0016763">
    <property type="term" value="F:pentosyltransferase activity"/>
    <property type="evidence" value="ECO:0007669"/>
    <property type="project" value="TreeGrafter"/>
</dbReference>
<dbReference type="GO" id="GO:0010041">
    <property type="term" value="P:response to iron(III) ion"/>
    <property type="evidence" value="ECO:0007669"/>
    <property type="project" value="TreeGrafter"/>
</dbReference>
<gene>
    <name evidence="10" type="ORF">A3F00_02320</name>
</gene>
<protein>
    <recommendedName>
        <fullName evidence="9">Glycosyltransferase RgtA/B/C/D-like domain-containing protein</fullName>
    </recommendedName>
</protein>
<organism evidence="10 11">
    <name type="scientific">Candidatus Daviesbacteria bacterium RIFCSPHIGHO2_12_FULL_37_11</name>
    <dbReference type="NCBI Taxonomy" id="1797777"/>
    <lineage>
        <taxon>Bacteria</taxon>
        <taxon>Candidatus Daviesiibacteriota</taxon>
    </lineage>
</organism>
<evidence type="ECO:0000313" key="11">
    <source>
        <dbReference type="Proteomes" id="UP000176527"/>
    </source>
</evidence>
<keyword evidence="2" id="KW-1003">Cell membrane</keyword>
<dbReference type="AlphaFoldDB" id="A0A1F5K8G2"/>
<feature type="transmembrane region" description="Helical" evidence="8">
    <location>
        <begin position="103"/>
        <end position="120"/>
    </location>
</feature>
<reference evidence="10 11" key="1">
    <citation type="journal article" date="2016" name="Nat. Commun.">
        <title>Thousands of microbial genomes shed light on interconnected biogeochemical processes in an aquifer system.</title>
        <authorList>
            <person name="Anantharaman K."/>
            <person name="Brown C.T."/>
            <person name="Hug L.A."/>
            <person name="Sharon I."/>
            <person name="Castelle C.J."/>
            <person name="Probst A.J."/>
            <person name="Thomas B.C."/>
            <person name="Singh A."/>
            <person name="Wilkins M.J."/>
            <person name="Karaoz U."/>
            <person name="Brodie E.L."/>
            <person name="Williams K.H."/>
            <person name="Hubbard S.S."/>
            <person name="Banfield J.F."/>
        </authorList>
    </citation>
    <scope>NUCLEOTIDE SEQUENCE [LARGE SCALE GENOMIC DNA]</scope>
</reference>
<feature type="domain" description="Glycosyltransferase RgtA/B/C/D-like" evidence="9">
    <location>
        <begin position="79"/>
        <end position="217"/>
    </location>
</feature>
<feature type="transmembrane region" description="Helical" evidence="8">
    <location>
        <begin position="374"/>
        <end position="392"/>
    </location>
</feature>
<sequence>MKNNLRSINFNTKYQAMLIMIVIIILAAVLRLIVLDKYPAGLNADEAAIGYNAYSLLQTGKDEYGTPFPLSFKSFGDYKPGLYFYLVMPFVAILGLNEWAVRIPSALFGIGTVILIYFLAKEIFKNRWVGIFSSLLLAISPWHIHFSRGGWETNAATFFMALGIFLFTKSLESFKLIWWSLLAFLMSMYIYQSPRLIIPVLLLALVFIYRERINSMIRIIETREAIASIIILIFLTIPLIMQFTSGGASERFQGLSFLADSGPSSRVNELRGEHTNPGSLAVLFLHNKLTSYVPEFLGNYLDHFKGNFLFINGDPLIRNKIPDVGQFYLIEALFLFAGLFILVKQKNPHTKLLASWIMIAPLASSMTYQTPHALRALNMVVPLSLVMGYGLWNIGNWLKRFVNITFIIIITTITVILSFEFIHYLESYYIHYPKRYPLAWEYGFSEMVTKLNKYESAYENVVITDRYDQPYILVLFYKKYDPEKYQPQAVLSPRDKFNFGTVRGFDKYKFHSINEEELKNAKDTLFIGAEQEIPETSKIIDKIFFPDGKIAFVFAET</sequence>
<evidence type="ECO:0000256" key="4">
    <source>
        <dbReference type="ARBA" id="ARBA00022679"/>
    </source>
</evidence>
<evidence type="ECO:0000313" key="10">
    <source>
        <dbReference type="EMBL" id="OGE37217.1"/>
    </source>
</evidence>
<dbReference type="InterPro" id="IPR038731">
    <property type="entry name" value="RgtA/B/C-like"/>
</dbReference>
<evidence type="ECO:0000256" key="6">
    <source>
        <dbReference type="ARBA" id="ARBA00022989"/>
    </source>
</evidence>
<comment type="caution">
    <text evidence="10">The sequence shown here is derived from an EMBL/GenBank/DDBJ whole genome shotgun (WGS) entry which is preliminary data.</text>
</comment>
<dbReference type="GO" id="GO:0009103">
    <property type="term" value="P:lipopolysaccharide biosynthetic process"/>
    <property type="evidence" value="ECO:0007669"/>
    <property type="project" value="UniProtKB-ARBA"/>
</dbReference>
<accession>A0A1F5K8G2</accession>
<evidence type="ECO:0000256" key="1">
    <source>
        <dbReference type="ARBA" id="ARBA00004651"/>
    </source>
</evidence>
<name>A0A1F5K8G2_9BACT</name>
<dbReference type="Pfam" id="PF13231">
    <property type="entry name" value="PMT_2"/>
    <property type="match status" value="1"/>
</dbReference>
<evidence type="ECO:0000256" key="3">
    <source>
        <dbReference type="ARBA" id="ARBA00022676"/>
    </source>
</evidence>
<keyword evidence="4" id="KW-0808">Transferase</keyword>
<feature type="transmembrane region" description="Helical" evidence="8">
    <location>
        <begin position="174"/>
        <end position="190"/>
    </location>
</feature>
<dbReference type="PANTHER" id="PTHR33908:SF3">
    <property type="entry name" value="UNDECAPRENYL PHOSPHATE-ALPHA-4-AMINO-4-DEOXY-L-ARABINOSE ARABINOSYL TRANSFERASE"/>
    <property type="match status" value="1"/>
</dbReference>
<comment type="subcellular location">
    <subcellularLocation>
        <location evidence="1">Cell membrane</location>
        <topology evidence="1">Multi-pass membrane protein</topology>
    </subcellularLocation>
</comment>
<feature type="transmembrane region" description="Helical" evidence="8">
    <location>
        <begin position="225"/>
        <end position="243"/>
    </location>
</feature>
<feature type="transmembrane region" description="Helical" evidence="8">
    <location>
        <begin position="350"/>
        <end position="368"/>
    </location>
</feature>
<feature type="transmembrane region" description="Helical" evidence="8">
    <location>
        <begin position="404"/>
        <end position="425"/>
    </location>
</feature>
<dbReference type="Proteomes" id="UP000176527">
    <property type="component" value="Unassembled WGS sequence"/>
</dbReference>
<evidence type="ECO:0000256" key="7">
    <source>
        <dbReference type="ARBA" id="ARBA00023136"/>
    </source>
</evidence>
<feature type="transmembrane region" description="Helical" evidence="8">
    <location>
        <begin position="196"/>
        <end position="213"/>
    </location>
</feature>
<evidence type="ECO:0000256" key="5">
    <source>
        <dbReference type="ARBA" id="ARBA00022692"/>
    </source>
</evidence>
<feature type="transmembrane region" description="Helical" evidence="8">
    <location>
        <begin position="14"/>
        <end position="34"/>
    </location>
</feature>
<feature type="transmembrane region" description="Helical" evidence="8">
    <location>
        <begin position="127"/>
        <end position="144"/>
    </location>
</feature>
<keyword evidence="3" id="KW-0328">Glycosyltransferase</keyword>
<dbReference type="PANTHER" id="PTHR33908">
    <property type="entry name" value="MANNOSYLTRANSFERASE YKCB-RELATED"/>
    <property type="match status" value="1"/>
</dbReference>
<evidence type="ECO:0000259" key="9">
    <source>
        <dbReference type="Pfam" id="PF13231"/>
    </source>
</evidence>
<keyword evidence="5 8" id="KW-0812">Transmembrane</keyword>
<keyword evidence="7 8" id="KW-0472">Membrane</keyword>
<feature type="transmembrane region" description="Helical" evidence="8">
    <location>
        <begin position="325"/>
        <end position="343"/>
    </location>
</feature>